<dbReference type="eggNOG" id="COG1977">
    <property type="taxonomic scope" value="Bacteria"/>
</dbReference>
<dbReference type="InterPro" id="IPR012675">
    <property type="entry name" value="Beta-grasp_dom_sf"/>
</dbReference>
<dbReference type="SUPFAM" id="SSF54285">
    <property type="entry name" value="MoaD/ThiS"/>
    <property type="match status" value="1"/>
</dbReference>
<dbReference type="InterPro" id="IPR016155">
    <property type="entry name" value="Mopterin_synth/thiamin_S_b"/>
</dbReference>
<sequence>MIKVEFLGPIGLPPQDFDVKDFHSLKKELQKIPELEPWLATCAVACNDELLTSLDVEFCDGDRIVLLPPVCGG</sequence>
<accession>D3UHG5</accession>
<proteinExistence type="predicted"/>
<name>D3UHG5_HELM1</name>
<keyword evidence="2" id="KW-1185">Reference proteome</keyword>
<dbReference type="RefSeq" id="WP_013023016.1">
    <property type="nucleotide sequence ID" value="NC_013949.1"/>
</dbReference>
<dbReference type="InterPro" id="IPR003749">
    <property type="entry name" value="ThiS/MoaD-like"/>
</dbReference>
<dbReference type="Pfam" id="PF02597">
    <property type="entry name" value="ThiS"/>
    <property type="match status" value="1"/>
</dbReference>
<dbReference type="KEGG" id="hms:HMU06790"/>
<dbReference type="STRING" id="679897.HMU06790"/>
<protein>
    <submittedName>
        <fullName evidence="1">Possible molybdopterin converting factor, subunit 1</fullName>
    </submittedName>
</protein>
<evidence type="ECO:0000313" key="1">
    <source>
        <dbReference type="EMBL" id="CBG39937.1"/>
    </source>
</evidence>
<dbReference type="AlphaFoldDB" id="D3UHG5"/>
<dbReference type="Gene3D" id="3.10.20.30">
    <property type="match status" value="1"/>
</dbReference>
<gene>
    <name evidence="1" type="primary">moaD</name>
    <name evidence="1" type="ordered locus">HMU06790</name>
</gene>
<reference evidence="1 2" key="1">
    <citation type="journal article" date="2010" name="BMC Genomics">
        <title>Comparative genomics and proteomics of Helicobacter mustelae, an ulcerogenic and carcinogenic gastric pathogen.</title>
        <authorList>
            <person name="O'Toole P.W."/>
            <person name="Snelling W.J."/>
            <person name="Canchaya C."/>
            <person name="Forde B.M."/>
            <person name="Hardie K.R."/>
            <person name="Josenhans C."/>
            <person name="Graham R.L.J."/>
            <person name="McMullan G."/>
            <person name="Parkhill J."/>
            <person name="Belda E."/>
            <person name="Bentley S.D."/>
        </authorList>
    </citation>
    <scope>NUCLEOTIDE SEQUENCE [LARGE SCALE GENOMIC DNA]</scope>
    <source>
        <strain evidence="2">ATCC 43772 / LMG 18044 / NCTC 12198 / 12198</strain>
    </source>
</reference>
<dbReference type="HOGENOM" id="CLU_2699653_0_0_7"/>
<organism evidence="1 2">
    <name type="scientific">Helicobacter mustelae (strain ATCC 43772 / CCUG 25715 / CIP 103759 / LMG 18044 / NCTC 12198 / R85-136P)</name>
    <name type="common">Campylobacter mustelae</name>
    <dbReference type="NCBI Taxonomy" id="679897"/>
    <lineage>
        <taxon>Bacteria</taxon>
        <taxon>Pseudomonadati</taxon>
        <taxon>Campylobacterota</taxon>
        <taxon>Epsilonproteobacteria</taxon>
        <taxon>Campylobacterales</taxon>
        <taxon>Helicobacteraceae</taxon>
        <taxon>Helicobacter</taxon>
    </lineage>
</organism>
<dbReference type="Proteomes" id="UP000001522">
    <property type="component" value="Chromosome"/>
</dbReference>
<dbReference type="EMBL" id="FN555004">
    <property type="protein sequence ID" value="CBG39937.1"/>
    <property type="molecule type" value="Genomic_DNA"/>
</dbReference>
<evidence type="ECO:0000313" key="2">
    <source>
        <dbReference type="Proteomes" id="UP000001522"/>
    </source>
</evidence>